<dbReference type="InterPro" id="IPR029058">
    <property type="entry name" value="AB_hydrolase_fold"/>
</dbReference>
<dbReference type="SUPFAM" id="SSF53474">
    <property type="entry name" value="alpha/beta-Hydrolases"/>
    <property type="match status" value="1"/>
</dbReference>
<dbReference type="Proteomes" id="UP000595197">
    <property type="component" value="Plasmid pTT6-1"/>
</dbReference>
<name>A0ABX7BHW4_9PROT</name>
<dbReference type="InterPro" id="IPR013094">
    <property type="entry name" value="AB_hydrolase_3"/>
</dbReference>
<dbReference type="Gene3D" id="3.40.50.1820">
    <property type="entry name" value="alpha/beta hydrolase"/>
    <property type="match status" value="1"/>
</dbReference>
<organism evidence="4 5">
    <name type="scientific">Skermanella cutis</name>
    <dbReference type="NCBI Taxonomy" id="2775420"/>
    <lineage>
        <taxon>Bacteria</taxon>
        <taxon>Pseudomonadati</taxon>
        <taxon>Pseudomonadota</taxon>
        <taxon>Alphaproteobacteria</taxon>
        <taxon>Rhodospirillales</taxon>
        <taxon>Azospirillaceae</taxon>
        <taxon>Skermanella</taxon>
    </lineage>
</organism>
<feature type="domain" description="Alpha/beta hydrolase fold-3" evidence="3">
    <location>
        <begin position="113"/>
        <end position="319"/>
    </location>
</feature>
<dbReference type="PROSITE" id="PS01173">
    <property type="entry name" value="LIPASE_GDXG_HIS"/>
    <property type="match status" value="1"/>
</dbReference>
<keyword evidence="2 4" id="KW-0378">Hydrolase</keyword>
<dbReference type="PANTHER" id="PTHR48081">
    <property type="entry name" value="AB HYDROLASE SUPERFAMILY PROTEIN C4A8.06C"/>
    <property type="match status" value="1"/>
</dbReference>
<comment type="similarity">
    <text evidence="1">Belongs to the 'GDXG' lipolytic enzyme family.</text>
</comment>
<evidence type="ECO:0000256" key="1">
    <source>
        <dbReference type="ARBA" id="ARBA00010515"/>
    </source>
</evidence>
<protein>
    <submittedName>
        <fullName evidence="4">Alpha/beta hydrolase</fullName>
    </submittedName>
</protein>
<dbReference type="RefSeq" id="WP_201082132.1">
    <property type="nucleotide sequence ID" value="NZ_CP067421.1"/>
</dbReference>
<sequence>MTDKLPELRLTAEHLHLAEADAERLLDGYRIRRGDRVMDPKAQVIGEVIKQLRSPDSLPTPEESRGQFRKMVELLDEPPPASVEVSDLACPGPAGQVPLRLYAPEGTGARPLLLYLHGGGWIQGDLETHHGACGKLAAWSGCLVLAVDYRLAPEHKFPAGLEDCLAAWRWLAANAATLGADPARLAVGGDSAGGNLAAAVCQILAAGGEPGPAAQLLIYPSLDLGWQLPSHRELADAYILPRIRVRWYTELYLSSPEQAADVRVSPLWTEDLRGQPPAMIVTAGFDPLLDDGRRYADRLEAAGVPVAYREFTGQIHAFISLTRVIPQGNECLREMAGWLKSRLG</sequence>
<keyword evidence="5" id="KW-1185">Reference proteome</keyword>
<accession>A0ABX7BHW4</accession>
<evidence type="ECO:0000256" key="2">
    <source>
        <dbReference type="ARBA" id="ARBA00022801"/>
    </source>
</evidence>
<geneLocation type="plasmid" evidence="4 5">
    <name>pTT6-1</name>
</geneLocation>
<evidence type="ECO:0000313" key="4">
    <source>
        <dbReference type="EMBL" id="QQP92883.1"/>
    </source>
</evidence>
<dbReference type="PANTHER" id="PTHR48081:SF8">
    <property type="entry name" value="ALPHA_BETA HYDROLASE FOLD-3 DOMAIN-CONTAINING PROTEIN-RELATED"/>
    <property type="match status" value="1"/>
</dbReference>
<dbReference type="InterPro" id="IPR002168">
    <property type="entry name" value="Lipase_GDXG_HIS_AS"/>
</dbReference>
<evidence type="ECO:0000259" key="3">
    <source>
        <dbReference type="Pfam" id="PF07859"/>
    </source>
</evidence>
<dbReference type="InterPro" id="IPR050300">
    <property type="entry name" value="GDXG_lipolytic_enzyme"/>
</dbReference>
<dbReference type="Pfam" id="PF07859">
    <property type="entry name" value="Abhydrolase_3"/>
    <property type="match status" value="1"/>
</dbReference>
<dbReference type="GO" id="GO:0016787">
    <property type="term" value="F:hydrolase activity"/>
    <property type="evidence" value="ECO:0007669"/>
    <property type="project" value="UniProtKB-KW"/>
</dbReference>
<reference evidence="4" key="1">
    <citation type="submission" date="2021-02" db="EMBL/GenBank/DDBJ databases">
        <title>Skermanella TT6 skin isolate.</title>
        <authorList>
            <person name="Lee K."/>
            <person name="Ganzorig M."/>
        </authorList>
    </citation>
    <scope>NUCLEOTIDE SEQUENCE</scope>
    <source>
        <strain evidence="4">TT6</strain>
    </source>
</reference>
<dbReference type="EMBL" id="CP067421">
    <property type="protein sequence ID" value="QQP92883.1"/>
    <property type="molecule type" value="Genomic_DNA"/>
</dbReference>
<gene>
    <name evidence="4" type="ORF">IGS68_31080</name>
</gene>
<proteinExistence type="inferred from homology"/>
<evidence type="ECO:0000313" key="5">
    <source>
        <dbReference type="Proteomes" id="UP000595197"/>
    </source>
</evidence>
<keyword evidence="4" id="KW-0614">Plasmid</keyword>